<dbReference type="RefSeq" id="WP_371160009.1">
    <property type="nucleotide sequence ID" value="NZ_JBEDNX010000001.1"/>
</dbReference>
<dbReference type="EMBL" id="JBEDNY010000001">
    <property type="protein sequence ID" value="MEZ3162906.1"/>
    <property type="molecule type" value="Genomic_DNA"/>
</dbReference>
<reference evidence="2 3" key="1">
    <citation type="submission" date="2024-06" db="EMBL/GenBank/DDBJ databases">
        <title>Halorubrum miltondacostae sp. nov., a potential PHA producer isolated from an inland solar saltern in Rio Maior, Portugal.</title>
        <authorList>
            <person name="Albuquerque L."/>
            <person name="Viver T."/>
            <person name="Barroso C."/>
            <person name="Claudino R."/>
            <person name="Galvan M."/>
            <person name="Simoes G."/>
            <person name="Lobo Da Cunha A."/>
            <person name="Egas C."/>
        </authorList>
    </citation>
    <scope>NUCLEOTIDE SEQUENCE [LARGE SCALE GENOMIC DNA]</scope>
    <source>
        <strain evidence="2 3">RMP-11</strain>
    </source>
</reference>
<gene>
    <name evidence="2" type="ORF">ABNG04_03270</name>
</gene>
<comment type="caution">
    <text evidence="2">The sequence shown here is derived from an EMBL/GenBank/DDBJ whole genome shotgun (WGS) entry which is preliminary data.</text>
</comment>
<proteinExistence type="predicted"/>
<dbReference type="Gene3D" id="3.90.79.10">
    <property type="entry name" value="Nucleoside Triphosphate Pyrophosphohydrolase"/>
    <property type="match status" value="1"/>
</dbReference>
<sequence length="194" mass="20955">MSDPPEPHPVASLRDPEALLDRDAVRAERVARTLDADRYEARREQYDDIDGVVQIGLTDGDGRVLLQDWNGTGEWAPPGGTVEPGGDWAAAARRSAERLTGVSVAVEGAVLVEDLRFERRDGSASFSAYGVSFVCSLAEPAPSFREDPAVAPESRFADGDAELAWVSTAPDATNENHVDHVNMFLRYAGRDGSD</sequence>
<evidence type="ECO:0000313" key="2">
    <source>
        <dbReference type="EMBL" id="MEZ3162906.1"/>
    </source>
</evidence>
<dbReference type="AlphaFoldDB" id="A0ABD5LY22"/>
<evidence type="ECO:0000313" key="3">
    <source>
        <dbReference type="Proteomes" id="UP001567572"/>
    </source>
</evidence>
<dbReference type="InterPro" id="IPR015797">
    <property type="entry name" value="NUDIX_hydrolase-like_dom_sf"/>
</dbReference>
<evidence type="ECO:0000259" key="1">
    <source>
        <dbReference type="Pfam" id="PF00293"/>
    </source>
</evidence>
<keyword evidence="3" id="KW-1185">Reference proteome</keyword>
<accession>A0ABD5LY22</accession>
<name>A0ABD5LY22_9EURY</name>
<dbReference type="Proteomes" id="UP001567572">
    <property type="component" value="Unassembled WGS sequence"/>
</dbReference>
<organism evidence="2 3">
    <name type="scientific">Halorubrum miltondacostae</name>
    <dbReference type="NCBI Taxonomy" id="3076378"/>
    <lineage>
        <taxon>Archaea</taxon>
        <taxon>Methanobacteriati</taxon>
        <taxon>Methanobacteriota</taxon>
        <taxon>Stenosarchaea group</taxon>
        <taxon>Halobacteria</taxon>
        <taxon>Halobacteriales</taxon>
        <taxon>Haloferacaceae</taxon>
        <taxon>Halorubrum</taxon>
    </lineage>
</organism>
<dbReference type="SUPFAM" id="SSF55811">
    <property type="entry name" value="Nudix"/>
    <property type="match status" value="1"/>
</dbReference>
<dbReference type="InterPro" id="IPR000086">
    <property type="entry name" value="NUDIX_hydrolase_dom"/>
</dbReference>
<dbReference type="Pfam" id="PF00293">
    <property type="entry name" value="NUDIX"/>
    <property type="match status" value="1"/>
</dbReference>
<protein>
    <submittedName>
        <fullName evidence="2">NUDIX domain-containing protein</fullName>
    </submittedName>
</protein>
<feature type="domain" description="Nudix hydrolase" evidence="1">
    <location>
        <begin position="52"/>
        <end position="111"/>
    </location>
</feature>